<dbReference type="GeneTree" id="ENSGT00940000160642"/>
<evidence type="ECO:0000256" key="3">
    <source>
        <dbReference type="ARBA" id="ARBA00022692"/>
    </source>
</evidence>
<dbReference type="InterPro" id="IPR000276">
    <property type="entry name" value="GPCR_Rhodpsn"/>
</dbReference>
<evidence type="ECO:0000256" key="5">
    <source>
        <dbReference type="ARBA" id="ARBA00023040"/>
    </source>
</evidence>
<evidence type="ECO:0000259" key="18">
    <source>
        <dbReference type="PROSITE" id="PS50262"/>
    </source>
</evidence>
<dbReference type="Proteomes" id="UP000694569">
    <property type="component" value="Unplaced"/>
</dbReference>
<dbReference type="Ensembl" id="ENSLLET00000044756.1">
    <property type="protein sequence ID" value="ENSLLEP00000043043.1"/>
    <property type="gene ID" value="ENSLLEG00000027365.1"/>
</dbReference>
<feature type="transmembrane region" description="Helical" evidence="17">
    <location>
        <begin position="327"/>
        <end position="346"/>
    </location>
</feature>
<dbReference type="InterPro" id="IPR000826">
    <property type="entry name" value="Formyl_rcpt-rel"/>
</dbReference>
<keyword evidence="8 16" id="KW-0675">Receptor</keyword>
<evidence type="ECO:0000256" key="13">
    <source>
        <dbReference type="ARBA" id="ARBA00030357"/>
    </source>
</evidence>
<dbReference type="Gene3D" id="1.20.1070.10">
    <property type="entry name" value="Rhodopsin 7-helix transmembrane proteins"/>
    <property type="match status" value="1"/>
</dbReference>
<keyword evidence="3 16" id="KW-0812">Transmembrane</keyword>
<dbReference type="PROSITE" id="PS50262">
    <property type="entry name" value="G_PROTEIN_RECEP_F1_2"/>
    <property type="match status" value="1"/>
</dbReference>
<evidence type="ECO:0000256" key="15">
    <source>
        <dbReference type="ARBA" id="ARBA00031086"/>
    </source>
</evidence>
<dbReference type="GO" id="GO:0004875">
    <property type="term" value="F:complement receptor activity"/>
    <property type="evidence" value="ECO:0007669"/>
    <property type="project" value="TreeGrafter"/>
</dbReference>
<keyword evidence="5 16" id="KW-0297">G-protein coupled receptor</keyword>
<dbReference type="FunFam" id="1.20.1070.10:FF:000034">
    <property type="entry name" value="G-protein coupled receptor 1"/>
    <property type="match status" value="1"/>
</dbReference>
<evidence type="ECO:0000256" key="2">
    <source>
        <dbReference type="ARBA" id="ARBA00022475"/>
    </source>
</evidence>
<dbReference type="GO" id="GO:0004930">
    <property type="term" value="F:G protein-coupled receptor activity"/>
    <property type="evidence" value="ECO:0007669"/>
    <property type="project" value="UniProtKB-KW"/>
</dbReference>
<feature type="transmembrane region" description="Helical" evidence="17">
    <location>
        <begin position="192"/>
        <end position="213"/>
    </location>
</feature>
<comment type="similarity">
    <text evidence="16">Belongs to the G-protein coupled receptor 1 family.</text>
</comment>
<evidence type="ECO:0000256" key="7">
    <source>
        <dbReference type="ARBA" id="ARBA00023157"/>
    </source>
</evidence>
<reference evidence="19" key="1">
    <citation type="submission" date="2025-08" db="UniProtKB">
        <authorList>
            <consortium name="Ensembl"/>
        </authorList>
    </citation>
    <scope>IDENTIFICATION</scope>
</reference>
<feature type="domain" description="G-protein coupled receptors family 1 profile" evidence="18">
    <location>
        <begin position="93"/>
        <end position="343"/>
    </location>
</feature>
<feature type="transmembrane region" description="Helical" evidence="17">
    <location>
        <begin position="283"/>
        <end position="307"/>
    </location>
</feature>
<evidence type="ECO:0000256" key="4">
    <source>
        <dbReference type="ARBA" id="ARBA00022989"/>
    </source>
</evidence>
<evidence type="ECO:0000313" key="20">
    <source>
        <dbReference type="Proteomes" id="UP000694569"/>
    </source>
</evidence>
<keyword evidence="6 17" id="KW-0472">Membrane</keyword>
<comment type="similarity">
    <text evidence="11">Belongs to the chemokine-like receptor (CMKLR) family.</text>
</comment>
<dbReference type="GO" id="GO:0005886">
    <property type="term" value="C:plasma membrane"/>
    <property type="evidence" value="ECO:0007669"/>
    <property type="project" value="UniProtKB-SubCell"/>
</dbReference>
<evidence type="ECO:0000256" key="8">
    <source>
        <dbReference type="ARBA" id="ARBA00023170"/>
    </source>
</evidence>
<name>A0A8C5QUG4_9ANUR</name>
<keyword evidence="7" id="KW-1015">Disulfide bond</keyword>
<dbReference type="PRINTS" id="PR01146">
    <property type="entry name" value="GPR1ORPHANR"/>
</dbReference>
<proteinExistence type="inferred from homology"/>
<feature type="transmembrane region" description="Helical" evidence="17">
    <location>
        <begin position="152"/>
        <end position="171"/>
    </location>
</feature>
<feature type="transmembrane region" description="Helical" evidence="17">
    <location>
        <begin position="80"/>
        <end position="100"/>
    </location>
</feature>
<evidence type="ECO:0000256" key="16">
    <source>
        <dbReference type="RuleBase" id="RU000688"/>
    </source>
</evidence>
<keyword evidence="20" id="KW-1185">Reference proteome</keyword>
<evidence type="ECO:0000256" key="10">
    <source>
        <dbReference type="ARBA" id="ARBA00023224"/>
    </source>
</evidence>
<dbReference type="InterPro" id="IPR017452">
    <property type="entry name" value="GPCR_Rhodpsn_7TM"/>
</dbReference>
<dbReference type="SUPFAM" id="SSF81321">
    <property type="entry name" value="Family A G protein-coupled receptor-like"/>
    <property type="match status" value="1"/>
</dbReference>
<dbReference type="CDD" id="cd15119">
    <property type="entry name" value="7tmA_GPR1"/>
    <property type="match status" value="1"/>
</dbReference>
<dbReference type="GO" id="GO:0007204">
    <property type="term" value="P:positive regulation of cytosolic calcium ion concentration"/>
    <property type="evidence" value="ECO:0007669"/>
    <property type="project" value="TreeGrafter"/>
</dbReference>
<dbReference type="InterPro" id="IPR002275">
    <property type="entry name" value="CML2"/>
</dbReference>
<feature type="transmembrane region" description="Helical" evidence="17">
    <location>
        <begin position="112"/>
        <end position="132"/>
    </location>
</feature>
<organism evidence="19 20">
    <name type="scientific">Leptobrachium leishanense</name>
    <name type="common">Leishan spiny toad</name>
    <dbReference type="NCBI Taxonomy" id="445787"/>
    <lineage>
        <taxon>Eukaryota</taxon>
        <taxon>Metazoa</taxon>
        <taxon>Chordata</taxon>
        <taxon>Craniata</taxon>
        <taxon>Vertebrata</taxon>
        <taxon>Euteleostomi</taxon>
        <taxon>Amphibia</taxon>
        <taxon>Batrachia</taxon>
        <taxon>Anura</taxon>
        <taxon>Pelobatoidea</taxon>
        <taxon>Megophryidae</taxon>
        <taxon>Leptobrachium</taxon>
    </lineage>
</organism>
<keyword evidence="10 16" id="KW-0807">Transducer</keyword>
<feature type="transmembrane region" description="Helical" evidence="17">
    <location>
        <begin position="252"/>
        <end position="271"/>
    </location>
</feature>
<dbReference type="GO" id="GO:0007200">
    <property type="term" value="P:phospholipase C-activating G protein-coupled receptor signaling pathway"/>
    <property type="evidence" value="ECO:0007669"/>
    <property type="project" value="TreeGrafter"/>
</dbReference>
<evidence type="ECO:0000313" key="19">
    <source>
        <dbReference type="Ensembl" id="ENSLLEP00000043043.1"/>
    </source>
</evidence>
<evidence type="ECO:0000256" key="1">
    <source>
        <dbReference type="ARBA" id="ARBA00004651"/>
    </source>
</evidence>
<protein>
    <recommendedName>
        <fullName evidence="12">Chemerin-like receptor 2</fullName>
    </recommendedName>
    <alternativeName>
        <fullName evidence="13">Chemerin chemokine-like receptor 2</fullName>
    </alternativeName>
    <alternativeName>
        <fullName evidence="14">Chemokine-like receptor 2</fullName>
    </alternativeName>
    <alternativeName>
        <fullName evidence="15">G-protein coupled receptor 1</fullName>
    </alternativeName>
</protein>
<dbReference type="PRINTS" id="PR00237">
    <property type="entry name" value="GPCRRHODOPSN"/>
</dbReference>
<dbReference type="OrthoDB" id="6088892at2759"/>
<evidence type="ECO:0000256" key="9">
    <source>
        <dbReference type="ARBA" id="ARBA00023180"/>
    </source>
</evidence>
<evidence type="ECO:0000256" key="12">
    <source>
        <dbReference type="ARBA" id="ARBA00026210"/>
    </source>
</evidence>
<dbReference type="PANTHER" id="PTHR24225:SF74">
    <property type="entry name" value="CHEMOKINE-LIKE RECEPTOR 1"/>
    <property type="match status" value="1"/>
</dbReference>
<keyword evidence="4 17" id="KW-1133">Transmembrane helix</keyword>
<dbReference type="PROSITE" id="PS00237">
    <property type="entry name" value="G_PROTEIN_RECEP_F1_1"/>
    <property type="match status" value="1"/>
</dbReference>
<gene>
    <name evidence="19" type="primary">CMKLR2</name>
</gene>
<reference evidence="19" key="2">
    <citation type="submission" date="2025-09" db="UniProtKB">
        <authorList>
            <consortium name="Ensembl"/>
        </authorList>
    </citation>
    <scope>IDENTIFICATION</scope>
</reference>
<comment type="subcellular location">
    <subcellularLocation>
        <location evidence="1">Cell membrane</location>
        <topology evidence="1">Multi-pass membrane protein</topology>
    </subcellularLocation>
</comment>
<sequence>MKIKTWRAKVSELRRTHKYPLLSLSSCLQTSQTIMDDADKPLYHSMDRSDNVSYSYDYYYDFEEPTHEAVNLHALHVVSIVIYSVAFLLGVPGNAIVIWFTAFKWDKTVSTLWFLNLAIADLIFVFFLPLHITYVATNFHWPFGKFLCKVSSFIAILNMFASVFFLTVIGLDRFLSLARPGFSQRHRTLRKSMIVSGIIWILASIIAGPALYFRDTMEIGSKYTICYNNFHNYDHTIILRTHMFFTLTRFSIGYLFPLITMIICYTFLAIGMKNKNMRHPNTFFWTVLAIIVAFFICWTPFHIFSLLELKVHHSGLYGEWLKVGMPISTSLAFINSCVNPILYVLISKVFRKQLKTSMTEIFKNTLKDMSQTAIKSEQSLDSENNPTSIEAMNLEQIKGTSFTIYRARNRKQYTGKYFIEVLQ</sequence>
<evidence type="ECO:0000256" key="11">
    <source>
        <dbReference type="ARBA" id="ARBA00025736"/>
    </source>
</evidence>
<accession>A0A8C5QUG4</accession>
<dbReference type="GO" id="GO:0006954">
    <property type="term" value="P:inflammatory response"/>
    <property type="evidence" value="ECO:0007669"/>
    <property type="project" value="TreeGrafter"/>
</dbReference>
<keyword evidence="9" id="KW-0325">Glycoprotein</keyword>
<dbReference type="Pfam" id="PF00001">
    <property type="entry name" value="7tm_1"/>
    <property type="match status" value="1"/>
</dbReference>
<evidence type="ECO:0000256" key="17">
    <source>
        <dbReference type="SAM" id="Phobius"/>
    </source>
</evidence>
<dbReference type="AlphaFoldDB" id="A0A8C5QUG4"/>
<evidence type="ECO:0000256" key="14">
    <source>
        <dbReference type="ARBA" id="ARBA00030529"/>
    </source>
</evidence>
<dbReference type="PANTHER" id="PTHR24225">
    <property type="entry name" value="CHEMOTACTIC RECEPTOR"/>
    <property type="match status" value="1"/>
</dbReference>
<evidence type="ECO:0000256" key="6">
    <source>
        <dbReference type="ARBA" id="ARBA00023136"/>
    </source>
</evidence>
<keyword evidence="2" id="KW-1003">Cell membrane</keyword>